<organism evidence="2 3">
    <name type="scientific">Dendrobium catenatum</name>
    <dbReference type="NCBI Taxonomy" id="906689"/>
    <lineage>
        <taxon>Eukaryota</taxon>
        <taxon>Viridiplantae</taxon>
        <taxon>Streptophyta</taxon>
        <taxon>Embryophyta</taxon>
        <taxon>Tracheophyta</taxon>
        <taxon>Spermatophyta</taxon>
        <taxon>Magnoliopsida</taxon>
        <taxon>Liliopsida</taxon>
        <taxon>Asparagales</taxon>
        <taxon>Orchidaceae</taxon>
        <taxon>Epidendroideae</taxon>
        <taxon>Malaxideae</taxon>
        <taxon>Dendrobiinae</taxon>
        <taxon>Dendrobium</taxon>
    </lineage>
</organism>
<name>A0A2I0WK27_9ASPA</name>
<reference evidence="2 3" key="1">
    <citation type="journal article" date="2016" name="Sci. Rep.">
        <title>The Dendrobium catenatum Lindl. genome sequence provides insights into polysaccharide synthase, floral development and adaptive evolution.</title>
        <authorList>
            <person name="Zhang G.Q."/>
            <person name="Xu Q."/>
            <person name="Bian C."/>
            <person name="Tsai W.C."/>
            <person name="Yeh C.M."/>
            <person name="Liu K.W."/>
            <person name="Yoshida K."/>
            <person name="Zhang L.S."/>
            <person name="Chang S.B."/>
            <person name="Chen F."/>
            <person name="Shi Y."/>
            <person name="Su Y.Y."/>
            <person name="Zhang Y.Q."/>
            <person name="Chen L.J."/>
            <person name="Yin Y."/>
            <person name="Lin M."/>
            <person name="Huang H."/>
            <person name="Deng H."/>
            <person name="Wang Z.W."/>
            <person name="Zhu S.L."/>
            <person name="Zhao X."/>
            <person name="Deng C."/>
            <person name="Niu S.C."/>
            <person name="Huang J."/>
            <person name="Wang M."/>
            <person name="Liu G.H."/>
            <person name="Yang H.J."/>
            <person name="Xiao X.J."/>
            <person name="Hsiao Y.Y."/>
            <person name="Wu W.L."/>
            <person name="Chen Y.Y."/>
            <person name="Mitsuda N."/>
            <person name="Ohme-Takagi M."/>
            <person name="Luo Y.B."/>
            <person name="Van de Peer Y."/>
            <person name="Liu Z.J."/>
        </authorList>
    </citation>
    <scope>NUCLEOTIDE SEQUENCE [LARGE SCALE GENOMIC DNA]</scope>
    <source>
        <tissue evidence="2">The whole plant</tissue>
    </source>
</reference>
<keyword evidence="3" id="KW-1185">Reference proteome</keyword>
<dbReference type="AlphaFoldDB" id="A0A2I0WK27"/>
<gene>
    <name evidence="2" type="ORF">MA16_Dca006056</name>
</gene>
<feature type="transmembrane region" description="Helical" evidence="1">
    <location>
        <begin position="78"/>
        <end position="98"/>
    </location>
</feature>
<keyword evidence="1" id="KW-1133">Transmembrane helix</keyword>
<dbReference type="Proteomes" id="UP000233837">
    <property type="component" value="Unassembled WGS sequence"/>
</dbReference>
<evidence type="ECO:0000313" key="2">
    <source>
        <dbReference type="EMBL" id="PKU76009.1"/>
    </source>
</evidence>
<evidence type="ECO:0000313" key="3">
    <source>
        <dbReference type="Proteomes" id="UP000233837"/>
    </source>
</evidence>
<protein>
    <submittedName>
        <fullName evidence="2">Uncharacterized protein</fullName>
    </submittedName>
</protein>
<reference evidence="2 3" key="2">
    <citation type="journal article" date="2017" name="Nature">
        <title>The Apostasia genome and the evolution of orchids.</title>
        <authorList>
            <person name="Zhang G.Q."/>
            <person name="Liu K.W."/>
            <person name="Li Z."/>
            <person name="Lohaus R."/>
            <person name="Hsiao Y.Y."/>
            <person name="Niu S.C."/>
            <person name="Wang J.Y."/>
            <person name="Lin Y.C."/>
            <person name="Xu Q."/>
            <person name="Chen L.J."/>
            <person name="Yoshida K."/>
            <person name="Fujiwara S."/>
            <person name="Wang Z.W."/>
            <person name="Zhang Y.Q."/>
            <person name="Mitsuda N."/>
            <person name="Wang M."/>
            <person name="Liu G.H."/>
            <person name="Pecoraro L."/>
            <person name="Huang H.X."/>
            <person name="Xiao X.J."/>
            <person name="Lin M."/>
            <person name="Wu X.Y."/>
            <person name="Wu W.L."/>
            <person name="Chen Y.Y."/>
            <person name="Chang S.B."/>
            <person name="Sakamoto S."/>
            <person name="Ohme-Takagi M."/>
            <person name="Yagi M."/>
            <person name="Zeng S.J."/>
            <person name="Shen C.Y."/>
            <person name="Yeh C.M."/>
            <person name="Luo Y.B."/>
            <person name="Tsai W.C."/>
            <person name="Van de Peer Y."/>
            <person name="Liu Z.J."/>
        </authorList>
    </citation>
    <scope>NUCLEOTIDE SEQUENCE [LARGE SCALE GENOMIC DNA]</scope>
    <source>
        <tissue evidence="2">The whole plant</tissue>
    </source>
</reference>
<evidence type="ECO:0000256" key="1">
    <source>
        <dbReference type="SAM" id="Phobius"/>
    </source>
</evidence>
<dbReference type="EMBL" id="KZ502564">
    <property type="protein sequence ID" value="PKU76009.1"/>
    <property type="molecule type" value="Genomic_DNA"/>
</dbReference>
<keyword evidence="1" id="KW-0812">Transmembrane</keyword>
<accession>A0A2I0WK27</accession>
<sequence>MAKSEWNFGFVHDDRGQVDIHQSPFFDVAFDFDDTVEDYLNRILPTLVDVIDEQFEDYSWTVNGYPSVSPPPPSTFPWLKTIGVATFLMASFGVLKIFSR</sequence>
<keyword evidence="1" id="KW-0472">Membrane</keyword>
<proteinExistence type="predicted"/>